<protein>
    <submittedName>
        <fullName evidence="11">Type II secretion system protein GspL</fullName>
    </submittedName>
</protein>
<evidence type="ECO:0000313" key="12">
    <source>
        <dbReference type="Proteomes" id="UP001377692"/>
    </source>
</evidence>
<dbReference type="InterPro" id="IPR007812">
    <property type="entry name" value="T2SS_protein-GspL"/>
</dbReference>
<dbReference type="Proteomes" id="UP001377692">
    <property type="component" value="Unassembled WGS sequence"/>
</dbReference>
<dbReference type="RefSeq" id="WP_186702933.1">
    <property type="nucleotide sequence ID" value="NZ_JABWRY020000001.1"/>
</dbReference>
<keyword evidence="6" id="KW-0812">Transmembrane</keyword>
<evidence type="ECO:0000256" key="4">
    <source>
        <dbReference type="ARBA" id="ARBA00022475"/>
    </source>
</evidence>
<comment type="subcellular location">
    <subcellularLocation>
        <location evidence="1">Cell inner membrane</location>
    </subcellularLocation>
</comment>
<name>A0ABU8R2P6_9PSED</name>
<feature type="domain" description="GspL periplasmic" evidence="10">
    <location>
        <begin position="219"/>
        <end position="348"/>
    </location>
</feature>
<sequence>MNLDWRRRSPARAWLLVRPGSPWDWLLVEGGVALRQGQGEPPANLQARVALIVPAEHCSHFQLPAPPGLKREEWPLLLEDRLLQSADEVVCGYMGREAGQVRLLVVARERLDDWRGQCADWGLTAERCWAEFQLLPAPEAGVAWWWRKQDGVSLLKGLSEDAGEHWLAWPEAMGEVLVEPWPQLRRLPLEGQWPTALAALDSLPGLFEQRRRRTLAGPTRQQCQLMAACLLLACTWGGVWAAQQWRQAQLWQAQVIAVTGEQAGPRQAAQALKRLREAGLQQQVRLRQLDDLQGRLHAWLSEHPGWRLQAVRFDGQRWHVRLEGEGATPPWREMASAVGAQVQVSGGESSPTVVFDLEVAA</sequence>
<keyword evidence="7" id="KW-0653">Protein transport</keyword>
<evidence type="ECO:0000256" key="1">
    <source>
        <dbReference type="ARBA" id="ARBA00004533"/>
    </source>
</evidence>
<comment type="caution">
    <text evidence="11">The sequence shown here is derived from an EMBL/GenBank/DDBJ whole genome shotgun (WGS) entry which is preliminary data.</text>
</comment>
<keyword evidence="4" id="KW-1003">Cell membrane</keyword>
<organism evidence="11 12">
    <name type="scientific">Pseudomonas kermanshahensis</name>
    <dbReference type="NCBI Taxonomy" id="2745482"/>
    <lineage>
        <taxon>Bacteria</taxon>
        <taxon>Pseudomonadati</taxon>
        <taxon>Pseudomonadota</taxon>
        <taxon>Gammaproteobacteria</taxon>
        <taxon>Pseudomonadales</taxon>
        <taxon>Pseudomonadaceae</taxon>
        <taxon>Pseudomonas</taxon>
    </lineage>
</organism>
<evidence type="ECO:0000256" key="3">
    <source>
        <dbReference type="ARBA" id="ARBA00022448"/>
    </source>
</evidence>
<gene>
    <name evidence="11" type="primary">gspL</name>
    <name evidence="11" type="ORF">V7V80_05560</name>
</gene>
<dbReference type="InterPro" id="IPR043129">
    <property type="entry name" value="ATPase_NBD"/>
</dbReference>
<dbReference type="SUPFAM" id="SSF53067">
    <property type="entry name" value="Actin-like ATPase domain"/>
    <property type="match status" value="1"/>
</dbReference>
<evidence type="ECO:0000256" key="5">
    <source>
        <dbReference type="ARBA" id="ARBA00022519"/>
    </source>
</evidence>
<evidence type="ECO:0000256" key="8">
    <source>
        <dbReference type="ARBA" id="ARBA00022989"/>
    </source>
</evidence>
<evidence type="ECO:0000256" key="7">
    <source>
        <dbReference type="ARBA" id="ARBA00022927"/>
    </source>
</evidence>
<keyword evidence="12" id="KW-1185">Reference proteome</keyword>
<accession>A0ABU8R2P6</accession>
<evidence type="ECO:0000259" key="10">
    <source>
        <dbReference type="Pfam" id="PF12693"/>
    </source>
</evidence>
<dbReference type="InterPro" id="IPR025691">
    <property type="entry name" value="GspL_pp_dom"/>
</dbReference>
<evidence type="ECO:0000256" key="6">
    <source>
        <dbReference type="ARBA" id="ARBA00022692"/>
    </source>
</evidence>
<dbReference type="Pfam" id="PF12693">
    <property type="entry name" value="GspL_C"/>
    <property type="match status" value="1"/>
</dbReference>
<reference evidence="11 12" key="1">
    <citation type="submission" date="2024-02" db="EMBL/GenBank/DDBJ databases">
        <title>Identification of pathogenicity and growth-promoting functions of Pseudomonas putida variants.</title>
        <authorList>
            <person name="Sun J."/>
        </authorList>
    </citation>
    <scope>NUCLEOTIDE SEQUENCE [LARGE SCALE GENOMIC DNA]</scope>
    <source>
        <strain evidence="11 12">A04</strain>
    </source>
</reference>
<evidence type="ECO:0000313" key="11">
    <source>
        <dbReference type="EMBL" id="MEJ5904147.1"/>
    </source>
</evidence>
<proteinExistence type="inferred from homology"/>
<dbReference type="Gene3D" id="3.30.420.380">
    <property type="match status" value="1"/>
</dbReference>
<dbReference type="NCBIfam" id="TIGR01709">
    <property type="entry name" value="typeII_sec_gspL"/>
    <property type="match status" value="1"/>
</dbReference>
<comment type="similarity">
    <text evidence="2">Belongs to the GSP L family.</text>
</comment>
<keyword evidence="8" id="KW-1133">Transmembrane helix</keyword>
<evidence type="ECO:0000256" key="9">
    <source>
        <dbReference type="ARBA" id="ARBA00023136"/>
    </source>
</evidence>
<keyword evidence="3" id="KW-0813">Transport</keyword>
<dbReference type="EMBL" id="JBBHLD010000003">
    <property type="protein sequence ID" value="MEJ5904147.1"/>
    <property type="molecule type" value="Genomic_DNA"/>
</dbReference>
<keyword evidence="9" id="KW-0472">Membrane</keyword>
<keyword evidence="5" id="KW-0997">Cell inner membrane</keyword>
<evidence type="ECO:0000256" key="2">
    <source>
        <dbReference type="ARBA" id="ARBA00005318"/>
    </source>
</evidence>